<dbReference type="RefSeq" id="XP_067760309.1">
    <property type="nucleotide sequence ID" value="XM_067912252.1"/>
</dbReference>
<keyword evidence="2" id="KW-1185">Reference proteome</keyword>
<comment type="caution">
    <text evidence="1">The sequence shown here is derived from an EMBL/GenBank/DDBJ whole genome shotgun (WGS) entry which is preliminary data.</text>
</comment>
<gene>
    <name evidence="1" type="ORF">SS50377_28489</name>
</gene>
<dbReference type="AlphaFoldDB" id="A0A9P8LK79"/>
<evidence type="ECO:0000313" key="2">
    <source>
        <dbReference type="Proteomes" id="UP000018208"/>
    </source>
</evidence>
<dbReference type="KEGG" id="ssao:94302512"/>
<name>A0A9P8LK79_9EUKA</name>
<sequence>MDIQFVTKSCISNLPAIMHFVSCLPLHATHYASVCFKIKIRVADRQTSEQCLSHHVIFGFFGCQLVCVIEKRIVKYTLVMLNFRD</sequence>
<dbReference type="GeneID" id="94302512"/>
<reference evidence="1 2" key="1">
    <citation type="journal article" date="2014" name="PLoS Genet.">
        <title>The Genome of Spironucleus salmonicida Highlights a Fish Pathogen Adapted to Fluctuating Environments.</title>
        <authorList>
            <person name="Xu F."/>
            <person name="Jerlstrom-Hultqvist J."/>
            <person name="Einarsson E."/>
            <person name="Astvaldsson A."/>
            <person name="Svard S.G."/>
            <person name="Andersson J.O."/>
        </authorList>
    </citation>
    <scope>NUCLEOTIDE SEQUENCE [LARGE SCALE GENOMIC DNA]</scope>
    <source>
        <strain evidence="1 2">ATCC 50377</strain>
    </source>
</reference>
<dbReference type="Proteomes" id="UP000018208">
    <property type="component" value="Unassembled WGS sequence"/>
</dbReference>
<accession>A0A9P8LK79</accession>
<protein>
    <submittedName>
        <fullName evidence="1">Uncharacterized protein</fullName>
    </submittedName>
</protein>
<dbReference type="EMBL" id="AUWU02000009">
    <property type="protein sequence ID" value="KAH0569536.1"/>
    <property type="molecule type" value="Genomic_DNA"/>
</dbReference>
<evidence type="ECO:0000313" key="1">
    <source>
        <dbReference type="EMBL" id="KAH0569536.1"/>
    </source>
</evidence>
<organism evidence="1 2">
    <name type="scientific">Spironucleus salmonicida</name>
    <dbReference type="NCBI Taxonomy" id="348837"/>
    <lineage>
        <taxon>Eukaryota</taxon>
        <taxon>Metamonada</taxon>
        <taxon>Diplomonadida</taxon>
        <taxon>Hexamitidae</taxon>
        <taxon>Hexamitinae</taxon>
        <taxon>Spironucleus</taxon>
    </lineage>
</organism>
<proteinExistence type="predicted"/>